<dbReference type="InterPro" id="IPR050485">
    <property type="entry name" value="Proline_metab_enzyme"/>
</dbReference>
<dbReference type="InterPro" id="IPR015590">
    <property type="entry name" value="Aldehyde_DH_dom"/>
</dbReference>
<organism evidence="4 5">
    <name type="scientific">Marinicauda pacifica</name>
    <dbReference type="NCBI Taxonomy" id="1133559"/>
    <lineage>
        <taxon>Bacteria</taxon>
        <taxon>Pseudomonadati</taxon>
        <taxon>Pseudomonadota</taxon>
        <taxon>Alphaproteobacteria</taxon>
        <taxon>Maricaulales</taxon>
        <taxon>Maricaulaceae</taxon>
        <taxon>Marinicauda</taxon>
    </lineage>
</organism>
<dbReference type="InterPro" id="IPR016163">
    <property type="entry name" value="Ald_DH_C"/>
</dbReference>
<dbReference type="Gene3D" id="3.40.309.10">
    <property type="entry name" value="Aldehyde Dehydrogenase, Chain A, domain 2"/>
    <property type="match status" value="1"/>
</dbReference>
<evidence type="ECO:0000256" key="2">
    <source>
        <dbReference type="ARBA" id="ARBA00023027"/>
    </source>
</evidence>
<evidence type="ECO:0000256" key="1">
    <source>
        <dbReference type="ARBA" id="ARBA00023002"/>
    </source>
</evidence>
<name>A0A4V3RZF8_9PROT</name>
<evidence type="ECO:0000259" key="3">
    <source>
        <dbReference type="Pfam" id="PF00171"/>
    </source>
</evidence>
<gene>
    <name evidence="4" type="primary">paaN</name>
    <name evidence="4" type="ORF">E5162_01600</name>
</gene>
<dbReference type="InterPro" id="IPR016161">
    <property type="entry name" value="Ald_DH/histidinol_DH"/>
</dbReference>
<dbReference type="SUPFAM" id="SSF53720">
    <property type="entry name" value="ALDH-like"/>
    <property type="match status" value="1"/>
</dbReference>
<proteinExistence type="predicted"/>
<dbReference type="Gene3D" id="3.40.605.10">
    <property type="entry name" value="Aldehyde Dehydrogenase, Chain A, domain 1"/>
    <property type="match status" value="1"/>
</dbReference>
<dbReference type="Pfam" id="PF00171">
    <property type="entry name" value="Aldedh"/>
    <property type="match status" value="1"/>
</dbReference>
<evidence type="ECO:0000313" key="4">
    <source>
        <dbReference type="EMBL" id="TGY94009.1"/>
    </source>
</evidence>
<keyword evidence="5" id="KW-1185">Reference proteome</keyword>
<feature type="domain" description="Aldehyde dehydrogenase" evidence="3">
    <location>
        <begin position="91"/>
        <end position="519"/>
    </location>
</feature>
<dbReference type="InterPro" id="IPR011975">
    <property type="entry name" value="PaaN_2"/>
</dbReference>
<dbReference type="RefSeq" id="WP_135943204.1">
    <property type="nucleotide sequence ID" value="NZ_BMEI01000001.1"/>
</dbReference>
<dbReference type="EMBL" id="SRXV01000001">
    <property type="protein sequence ID" value="TGY94009.1"/>
    <property type="molecule type" value="Genomic_DNA"/>
</dbReference>
<dbReference type="GO" id="GO:0010133">
    <property type="term" value="P:L-proline catabolic process to L-glutamate"/>
    <property type="evidence" value="ECO:0007669"/>
    <property type="project" value="TreeGrafter"/>
</dbReference>
<evidence type="ECO:0000313" key="5">
    <source>
        <dbReference type="Proteomes" id="UP000305451"/>
    </source>
</evidence>
<keyword evidence="1" id="KW-0560">Oxidoreductase</keyword>
<dbReference type="PANTHER" id="PTHR42862">
    <property type="entry name" value="DELTA-1-PYRROLINE-5-CARBOXYLATE DEHYDROGENASE 1, ISOFORM A-RELATED"/>
    <property type="match status" value="1"/>
</dbReference>
<dbReference type="NCBIfam" id="TIGR02288">
    <property type="entry name" value="PaaN_2"/>
    <property type="match status" value="1"/>
</dbReference>
<sequence>MSAERPAALYERNKAHLDAALKACETRSYWSPFTESPSTSLHGPERPAEGKARFEAMLGRRFDLDQPGTIGEVGYEISPYTGKTLDVRYPKPDPQALFDAAKAAMKPWQRLTAEERAGVCLEMAFALEEQAFANAHATMHTAGQAYLMAFSGSGANALDRGVEALTYAYKALKDVPRTADWEKSFGRTGVVQLKKQYRIRARGVAVVVCCATFPLWNAYPAVFANLMTGNPVILKPHPNGILPVAMAVKRMRETLTACGLDPNMVLMAADERETPITIELLQHPDCAIIDYTGSQRFGLWIEEHCADKLVYTETAGCNGVVMDSLSDPEGLIGGLANGLCGFSAQMCTSPQNIHIPAGGVKIAGGETLSFEEVGQRLADTIVKRTEDPKRAAALCGAVQARQSIDLIEQVRERVKAAGGRVVLDSRPYEHPDFPGAQTATPLVVEVEADAVDLYGEEVFAPVCFLIREPSREAALQNAATLAAERGAISSYLYSSDRDFIEAAQDAFTDAGASLWINMDQRMPINFAAAYSDYHVTGLNPAGNACLADLAFVADRFRIVQFREPVPAEAAQ</sequence>
<dbReference type="PANTHER" id="PTHR42862:SF1">
    <property type="entry name" value="DELTA-1-PYRROLINE-5-CARBOXYLATE DEHYDROGENASE 2, ISOFORM A-RELATED"/>
    <property type="match status" value="1"/>
</dbReference>
<dbReference type="AlphaFoldDB" id="A0A4V3RZF8"/>
<dbReference type="GO" id="GO:0003842">
    <property type="term" value="F:L-glutamate gamma-semialdehyde dehydrogenase activity"/>
    <property type="evidence" value="ECO:0007669"/>
    <property type="project" value="TreeGrafter"/>
</dbReference>
<dbReference type="GO" id="GO:0009898">
    <property type="term" value="C:cytoplasmic side of plasma membrane"/>
    <property type="evidence" value="ECO:0007669"/>
    <property type="project" value="TreeGrafter"/>
</dbReference>
<keyword evidence="2" id="KW-0520">NAD</keyword>
<protein>
    <submittedName>
        <fullName evidence="4">Phenylacetic acid degradation protein PaaN</fullName>
    </submittedName>
</protein>
<reference evidence="4 5" key="1">
    <citation type="journal article" date="2013" name="Int. J. Syst. Evol. Microbiol.">
        <title>Marinicauda pacifica gen. nov., sp. nov., a prosthecate alphaproteobacterium of the family Hyphomonadaceae isolated from deep seawater.</title>
        <authorList>
            <person name="Zhang X.Y."/>
            <person name="Li G.W."/>
            <person name="Wang C.S."/>
            <person name="Zhang Y.J."/>
            <person name="Xu X.W."/>
            <person name="Li H."/>
            <person name="Liu A."/>
            <person name="Liu C."/>
            <person name="Xie B.B."/>
            <person name="Qin Q.L."/>
            <person name="Xu Z."/>
            <person name="Chen X.L."/>
            <person name="Zhou B.C."/>
            <person name="Zhang Y.Z."/>
        </authorList>
    </citation>
    <scope>NUCLEOTIDE SEQUENCE [LARGE SCALE GENOMIC DNA]</scope>
    <source>
        <strain evidence="4 5">P-1 km-3</strain>
    </source>
</reference>
<comment type="caution">
    <text evidence="4">The sequence shown here is derived from an EMBL/GenBank/DDBJ whole genome shotgun (WGS) entry which is preliminary data.</text>
</comment>
<dbReference type="Proteomes" id="UP000305451">
    <property type="component" value="Unassembled WGS sequence"/>
</dbReference>
<accession>A0A4V3RZF8</accession>
<dbReference type="OrthoDB" id="5288459at2"/>
<dbReference type="InterPro" id="IPR016162">
    <property type="entry name" value="Ald_DH_N"/>
</dbReference>